<organism evidence="3 4">
    <name type="scientific">Chlorella ohadii</name>
    <dbReference type="NCBI Taxonomy" id="2649997"/>
    <lineage>
        <taxon>Eukaryota</taxon>
        <taxon>Viridiplantae</taxon>
        <taxon>Chlorophyta</taxon>
        <taxon>core chlorophytes</taxon>
        <taxon>Trebouxiophyceae</taxon>
        <taxon>Chlorellales</taxon>
        <taxon>Chlorellaceae</taxon>
        <taxon>Chlorella clade</taxon>
        <taxon>Chlorella</taxon>
    </lineage>
</organism>
<sequence>MATRSLTLAVMAVLVACAAAELPTAAFKNEGGPTWLKGPTFSVAADGSVASMGFNHDGDYIVIAAGADNSTVLRGVYSSWECVEGKPGYYTALLTQTTTDEDGNVLKEETLCEYGVSDSKGNRYSQSADACPTETENEDRFFEPKGAPKRDAKSPCA</sequence>
<feature type="signal peptide" evidence="2">
    <location>
        <begin position="1"/>
        <end position="20"/>
    </location>
</feature>
<evidence type="ECO:0000313" key="4">
    <source>
        <dbReference type="Proteomes" id="UP001205105"/>
    </source>
</evidence>
<protein>
    <submittedName>
        <fullName evidence="3">Uncharacterized protein</fullName>
    </submittedName>
</protein>
<keyword evidence="4" id="KW-1185">Reference proteome</keyword>
<feature type="compositionally biased region" description="Basic and acidic residues" evidence="1">
    <location>
        <begin position="138"/>
        <end position="157"/>
    </location>
</feature>
<feature type="region of interest" description="Disordered" evidence="1">
    <location>
        <begin position="117"/>
        <end position="157"/>
    </location>
</feature>
<name>A0AAD5DKA1_9CHLO</name>
<accession>A0AAD5DKA1</accession>
<dbReference type="Proteomes" id="UP001205105">
    <property type="component" value="Unassembled WGS sequence"/>
</dbReference>
<dbReference type="PROSITE" id="PS51257">
    <property type="entry name" value="PROKAR_LIPOPROTEIN"/>
    <property type="match status" value="1"/>
</dbReference>
<feature type="chain" id="PRO_5042282302" evidence="2">
    <location>
        <begin position="21"/>
        <end position="157"/>
    </location>
</feature>
<evidence type="ECO:0000313" key="3">
    <source>
        <dbReference type="EMBL" id="KAI7839515.1"/>
    </source>
</evidence>
<evidence type="ECO:0000256" key="2">
    <source>
        <dbReference type="SAM" id="SignalP"/>
    </source>
</evidence>
<evidence type="ECO:0000256" key="1">
    <source>
        <dbReference type="SAM" id="MobiDB-lite"/>
    </source>
</evidence>
<dbReference type="AlphaFoldDB" id="A0AAD5DKA1"/>
<reference evidence="3" key="1">
    <citation type="submission" date="2020-11" db="EMBL/GenBank/DDBJ databases">
        <title>Chlorella ohadii genome sequencing and assembly.</title>
        <authorList>
            <person name="Murik O."/>
            <person name="Treves H."/>
            <person name="Kedem I."/>
            <person name="Shotland Y."/>
            <person name="Kaplan A."/>
        </authorList>
    </citation>
    <scope>NUCLEOTIDE SEQUENCE</scope>
    <source>
        <strain evidence="3">1</strain>
    </source>
</reference>
<keyword evidence="2" id="KW-0732">Signal</keyword>
<proteinExistence type="predicted"/>
<dbReference type="EMBL" id="JADXDR010000100">
    <property type="protein sequence ID" value="KAI7839515.1"/>
    <property type="molecule type" value="Genomic_DNA"/>
</dbReference>
<comment type="caution">
    <text evidence="3">The sequence shown here is derived from an EMBL/GenBank/DDBJ whole genome shotgun (WGS) entry which is preliminary data.</text>
</comment>
<gene>
    <name evidence="3" type="ORF">COHA_006782</name>
</gene>